<evidence type="ECO:0000313" key="2">
    <source>
        <dbReference type="EMBL" id="MEL1255953.1"/>
    </source>
</evidence>
<feature type="region of interest" description="Disordered" evidence="1">
    <location>
        <begin position="95"/>
        <end position="126"/>
    </location>
</feature>
<accession>A0ABU9IVQ6</accession>
<name>A0ABU9IVQ6_9FLAO</name>
<protein>
    <submittedName>
        <fullName evidence="2">Uncharacterized protein</fullName>
    </submittedName>
</protein>
<proteinExistence type="predicted"/>
<reference evidence="2 3" key="1">
    <citation type="submission" date="2024-04" db="EMBL/GenBank/DDBJ databases">
        <title>Flavobacterium sp. DGU38 16S ribosomal RNA gene Genome sequencing and assembly.</title>
        <authorList>
            <person name="Park S."/>
        </authorList>
    </citation>
    <scope>NUCLEOTIDE SEQUENCE [LARGE SCALE GENOMIC DNA]</scope>
    <source>
        <strain evidence="2 3">DGU38</strain>
    </source>
</reference>
<keyword evidence="3" id="KW-1185">Reference proteome</keyword>
<dbReference type="RefSeq" id="WP_341694675.1">
    <property type="nucleotide sequence ID" value="NZ_JBBYHS010000026.1"/>
</dbReference>
<gene>
    <name evidence="2" type="ORF">AAEO57_19325</name>
</gene>
<dbReference type="EMBL" id="JBBYHS010000026">
    <property type="protein sequence ID" value="MEL1255953.1"/>
    <property type="molecule type" value="Genomic_DNA"/>
</dbReference>
<comment type="caution">
    <text evidence="2">The sequence shown here is derived from an EMBL/GenBank/DDBJ whole genome shotgun (WGS) entry which is preliminary data.</text>
</comment>
<dbReference type="Proteomes" id="UP001485226">
    <property type="component" value="Unassembled WGS sequence"/>
</dbReference>
<evidence type="ECO:0000313" key="3">
    <source>
        <dbReference type="Proteomes" id="UP001485226"/>
    </source>
</evidence>
<organism evidence="2 3">
    <name type="scientific">Flavobacterium calami</name>
    <dbReference type="NCBI Taxonomy" id="3139144"/>
    <lineage>
        <taxon>Bacteria</taxon>
        <taxon>Pseudomonadati</taxon>
        <taxon>Bacteroidota</taxon>
        <taxon>Flavobacteriia</taxon>
        <taxon>Flavobacteriales</taxon>
        <taxon>Flavobacteriaceae</taxon>
        <taxon>Flavobacterium</taxon>
    </lineage>
</organism>
<sequence>MSEKLNFGNVEIPLSEGVEWTKKYRESKEVSEEAKKITGYLIPLDALKLVLNQDIDAVRAYKGINNAGEETLLFVGTKFDPETGIYRDVFSSGVNNEARSTDGESVVYDTSRPVPPFGDPASPLEQ</sequence>
<evidence type="ECO:0000256" key="1">
    <source>
        <dbReference type="SAM" id="MobiDB-lite"/>
    </source>
</evidence>